<feature type="transmembrane region" description="Helical" evidence="2">
    <location>
        <begin position="252"/>
        <end position="275"/>
    </location>
</feature>
<keyword evidence="5" id="KW-1185">Reference proteome</keyword>
<gene>
    <name evidence="4" type="ORF">H2201_008630</name>
</gene>
<keyword evidence="3" id="KW-0732">Signal</keyword>
<dbReference type="EMBL" id="JAPDRL010000135">
    <property type="protein sequence ID" value="KAJ9656150.1"/>
    <property type="molecule type" value="Genomic_DNA"/>
</dbReference>
<comment type="caution">
    <text evidence="4">The sequence shown here is derived from an EMBL/GenBank/DDBJ whole genome shotgun (WGS) entry which is preliminary data.</text>
</comment>
<evidence type="ECO:0000256" key="1">
    <source>
        <dbReference type="SAM" id="MobiDB-lite"/>
    </source>
</evidence>
<feature type="compositionally biased region" description="Low complexity" evidence="1">
    <location>
        <begin position="205"/>
        <end position="234"/>
    </location>
</feature>
<sequence>MVAFKWSPIAACFLLLQATAFVSSQAVTVTVSAQSTDYSVLRSIESELVSLEAATITSVASAAASATSSSAAQTYTVSVGIDHKFRPDVVQANAGDIVEFNFFPPNHSVVRAEYMLPCIPYENTGRGKVGFFSGFRPVDAFLDDPPTWNLRINDTDPIFYYCSAPVHCPTLISGKNKSVSLETQRSLALQAAYVMNPGDPFPPEASSSMASLTASPTSTSALPSSTAATASTTPTPAPAEEEKNDDDLSTGAIIGIALGGAAILLLAAALFYYFFSRSRTLKQPFASPPLSPATRHGADMYQSGGTVFVPVLPKDYRSSALSQQPYDVPPYSEDPLRSASPRSDVGDAYVAATEKR</sequence>
<accession>A0ABQ9NGH9</accession>
<protein>
    <recommendedName>
        <fullName evidence="6">Extracellular serine-rich protein</fullName>
    </recommendedName>
</protein>
<keyword evidence="2" id="KW-1133">Transmembrane helix</keyword>
<dbReference type="SUPFAM" id="SSF49503">
    <property type="entry name" value="Cupredoxins"/>
    <property type="match status" value="1"/>
</dbReference>
<proteinExistence type="predicted"/>
<dbReference type="Gene3D" id="2.60.40.420">
    <property type="entry name" value="Cupredoxins - blue copper proteins"/>
    <property type="match status" value="1"/>
</dbReference>
<organism evidence="4 5">
    <name type="scientific">Coniosporium apollinis</name>
    <dbReference type="NCBI Taxonomy" id="61459"/>
    <lineage>
        <taxon>Eukaryota</taxon>
        <taxon>Fungi</taxon>
        <taxon>Dikarya</taxon>
        <taxon>Ascomycota</taxon>
        <taxon>Pezizomycotina</taxon>
        <taxon>Dothideomycetes</taxon>
        <taxon>Dothideomycetes incertae sedis</taxon>
        <taxon>Coniosporium</taxon>
    </lineage>
</organism>
<feature type="chain" id="PRO_5046694701" description="Extracellular serine-rich protein" evidence="3">
    <location>
        <begin position="25"/>
        <end position="356"/>
    </location>
</feature>
<dbReference type="InterPro" id="IPR052953">
    <property type="entry name" value="Ser-rich/MCO-related"/>
</dbReference>
<evidence type="ECO:0000256" key="2">
    <source>
        <dbReference type="SAM" id="Phobius"/>
    </source>
</evidence>
<reference evidence="4" key="1">
    <citation type="submission" date="2022-10" db="EMBL/GenBank/DDBJ databases">
        <title>Culturing micro-colonial fungi from biological soil crusts in the Mojave desert and describing Neophaeococcomyces mojavensis, and introducing the new genera and species Taxawa tesnikishii.</title>
        <authorList>
            <person name="Kurbessoian T."/>
            <person name="Stajich J.E."/>
        </authorList>
    </citation>
    <scope>NUCLEOTIDE SEQUENCE</scope>
    <source>
        <strain evidence="4">TK_1</strain>
    </source>
</reference>
<dbReference type="InterPro" id="IPR008972">
    <property type="entry name" value="Cupredoxin"/>
</dbReference>
<dbReference type="Proteomes" id="UP001172684">
    <property type="component" value="Unassembled WGS sequence"/>
</dbReference>
<evidence type="ECO:0000256" key="3">
    <source>
        <dbReference type="SAM" id="SignalP"/>
    </source>
</evidence>
<dbReference type="PANTHER" id="PTHR34883">
    <property type="entry name" value="SERINE-RICH PROTEIN, PUTATIVE-RELATED-RELATED"/>
    <property type="match status" value="1"/>
</dbReference>
<keyword evidence="2" id="KW-0472">Membrane</keyword>
<dbReference type="PANTHER" id="PTHR34883:SF8">
    <property type="entry name" value="EXTRACELLULAR SERINE-RICH PROTEIN (AFU_ORTHOLOGUE AFUA_6G00670)"/>
    <property type="match status" value="1"/>
</dbReference>
<keyword evidence="2" id="KW-0812">Transmembrane</keyword>
<evidence type="ECO:0008006" key="6">
    <source>
        <dbReference type="Google" id="ProtNLM"/>
    </source>
</evidence>
<name>A0ABQ9NGH9_9PEZI</name>
<evidence type="ECO:0000313" key="4">
    <source>
        <dbReference type="EMBL" id="KAJ9656150.1"/>
    </source>
</evidence>
<feature type="signal peptide" evidence="3">
    <location>
        <begin position="1"/>
        <end position="24"/>
    </location>
</feature>
<feature type="region of interest" description="Disordered" evidence="1">
    <location>
        <begin position="204"/>
        <end position="246"/>
    </location>
</feature>
<feature type="region of interest" description="Disordered" evidence="1">
    <location>
        <begin position="320"/>
        <end position="356"/>
    </location>
</feature>
<evidence type="ECO:0000313" key="5">
    <source>
        <dbReference type="Proteomes" id="UP001172684"/>
    </source>
</evidence>